<keyword evidence="1" id="KW-0808">Transferase</keyword>
<dbReference type="AlphaFoldDB" id="A0A412Y3H9"/>
<gene>
    <name evidence="1" type="ORF">DWW10_15030</name>
</gene>
<dbReference type="SUPFAM" id="SSF81593">
    <property type="entry name" value="Nucleotidyltransferase substrate binding subunit/domain"/>
    <property type="match status" value="1"/>
</dbReference>
<accession>A0A412Y3H9</accession>
<dbReference type="Pfam" id="PF08780">
    <property type="entry name" value="NTase_sub_bind"/>
    <property type="match status" value="1"/>
</dbReference>
<dbReference type="Gene3D" id="1.20.120.330">
    <property type="entry name" value="Nucleotidyltransferases domain 2"/>
    <property type="match status" value="1"/>
</dbReference>
<evidence type="ECO:0000313" key="1">
    <source>
        <dbReference type="EMBL" id="RGV51986.1"/>
    </source>
</evidence>
<dbReference type="RefSeq" id="WP_022392108.1">
    <property type="nucleotide sequence ID" value="NZ_QRZF01000010.1"/>
</dbReference>
<dbReference type="NCBIfam" id="TIGR01987">
    <property type="entry name" value="HI0074"/>
    <property type="match status" value="1"/>
</dbReference>
<dbReference type="EMBL" id="QRZF01000010">
    <property type="protein sequence ID" value="RGV51986.1"/>
    <property type="molecule type" value="Genomic_DNA"/>
</dbReference>
<organism evidence="1 2">
    <name type="scientific">Bacteroides intestinalis</name>
    <dbReference type="NCBI Taxonomy" id="329854"/>
    <lineage>
        <taxon>Bacteria</taxon>
        <taxon>Pseudomonadati</taxon>
        <taxon>Bacteroidota</taxon>
        <taxon>Bacteroidia</taxon>
        <taxon>Bacteroidales</taxon>
        <taxon>Bacteroidaceae</taxon>
        <taxon>Bacteroides</taxon>
    </lineage>
</organism>
<comment type="caution">
    <text evidence="1">The sequence shown here is derived from an EMBL/GenBank/DDBJ whole genome shotgun (WGS) entry which is preliminary data.</text>
</comment>
<sequence>MEENQDVRWLQRYDSFQKACKRVLEITESDKSPEDLSELEQEGLIQRFEYTFELAWKVLQDFLKYKGYEFMQGPNGALQKAFEDGLISNHDAWRRMAKARVTTSHTYNEGEAIEIVKNVFEEYAVLLKQLNIRLTQEKSNIENNIYPE</sequence>
<name>A0A412Y3H9_9BACE</name>
<dbReference type="InterPro" id="IPR010235">
    <property type="entry name" value="HepT"/>
</dbReference>
<dbReference type="GO" id="GO:0016740">
    <property type="term" value="F:transferase activity"/>
    <property type="evidence" value="ECO:0007669"/>
    <property type="project" value="UniProtKB-KW"/>
</dbReference>
<protein>
    <submittedName>
        <fullName evidence="1">Nucleotidyltransferase</fullName>
    </submittedName>
</protein>
<dbReference type="Proteomes" id="UP000283850">
    <property type="component" value="Unassembled WGS sequence"/>
</dbReference>
<proteinExistence type="predicted"/>
<evidence type="ECO:0000313" key="2">
    <source>
        <dbReference type="Proteomes" id="UP000283850"/>
    </source>
</evidence>
<reference evidence="1 2" key="1">
    <citation type="submission" date="2018-08" db="EMBL/GenBank/DDBJ databases">
        <title>A genome reference for cultivated species of the human gut microbiota.</title>
        <authorList>
            <person name="Zou Y."/>
            <person name="Xue W."/>
            <person name="Luo G."/>
        </authorList>
    </citation>
    <scope>NUCLEOTIDE SEQUENCE [LARGE SCALE GENOMIC DNA]</scope>
    <source>
        <strain evidence="1 2">AF14-32</strain>
    </source>
</reference>